<proteinExistence type="predicted"/>
<dbReference type="Gene3D" id="3.20.20.220">
    <property type="match status" value="1"/>
</dbReference>
<sequence>MLKDKIINNKSGIVLYGLTPPKAEFDEVKLKEIAAKWDKRITYVQADGLVLYEIQDESSRIKSERTFEFSDTLSPEIYYSKYLNLKTPSIFYRVANKYNESEFRANLAKSSSDINVFVGIASGKVEPKMSLERAYEIARDEFKELVVGGVCIAERHAKKGDEEQRMSQKAKMGAKFFISQAVFDVNLAKNLLTSVAKSGLNLPIILTFTTCGTPKTLEFIKWLGISVDEKSEKRMLESDDFLATASQICLENFAELYEFAKKLGINVGVNVESVMAKRAEIEASLELTHKMREVF</sequence>
<evidence type="ECO:0000313" key="3">
    <source>
        <dbReference type="Proteomes" id="UP000066049"/>
    </source>
</evidence>
<dbReference type="AlphaFoldDB" id="A0A0M4SG12"/>
<dbReference type="KEGG" id="ccoc:CCON33237_0115"/>
<dbReference type="GO" id="GO:0016491">
    <property type="term" value="F:oxidoreductase activity"/>
    <property type="evidence" value="ECO:0007669"/>
    <property type="project" value="UniProtKB-KW"/>
</dbReference>
<dbReference type="RefSeq" id="WP_054195946.1">
    <property type="nucleotide sequence ID" value="NZ_CABMKQ010000024.1"/>
</dbReference>
<dbReference type="InterPro" id="IPR029041">
    <property type="entry name" value="FAD-linked_oxidoreductase-like"/>
</dbReference>
<accession>A0A0M4SG12</accession>
<protein>
    <submittedName>
        <fullName evidence="2">Methylenetetrahydrofolate reductase family protein</fullName>
    </submittedName>
</protein>
<name>A0A0M4SG12_9BACT</name>
<evidence type="ECO:0000313" key="2">
    <source>
        <dbReference type="EMBL" id="ALF46840.1"/>
    </source>
</evidence>
<keyword evidence="1" id="KW-0560">Oxidoreductase</keyword>
<dbReference type="PATRIC" id="fig|199.248.peg.134"/>
<dbReference type="EMBL" id="CP012541">
    <property type="protein sequence ID" value="ALF46840.1"/>
    <property type="molecule type" value="Genomic_DNA"/>
</dbReference>
<dbReference type="SUPFAM" id="SSF51730">
    <property type="entry name" value="FAD-linked oxidoreductase"/>
    <property type="match status" value="1"/>
</dbReference>
<organism evidence="2 3">
    <name type="scientific">Campylobacter concisus</name>
    <dbReference type="NCBI Taxonomy" id="199"/>
    <lineage>
        <taxon>Bacteria</taxon>
        <taxon>Pseudomonadati</taxon>
        <taxon>Campylobacterota</taxon>
        <taxon>Epsilonproteobacteria</taxon>
        <taxon>Campylobacterales</taxon>
        <taxon>Campylobacteraceae</taxon>
        <taxon>Campylobacter</taxon>
    </lineage>
</organism>
<reference evidence="3" key="1">
    <citation type="submission" date="2015-08" db="EMBL/GenBank/DDBJ databases">
        <title>Comparative genomics of the Campylobacter concisus group.</title>
        <authorList>
            <person name="Miller W.G."/>
            <person name="Yee E."/>
            <person name="Chapman M.H."/>
            <person name="Huynh S."/>
            <person name="Bono J.L."/>
            <person name="On S.L.W."/>
            <person name="St Leger J."/>
            <person name="Foster G."/>
            <person name="Parker C.T."/>
        </authorList>
    </citation>
    <scope>NUCLEOTIDE SEQUENCE [LARGE SCALE GENOMIC DNA]</scope>
    <source>
        <strain evidence="3">ATCC 33237</strain>
    </source>
</reference>
<gene>
    <name evidence="2" type="ORF">CCON33237_0115</name>
</gene>
<evidence type="ECO:0000256" key="1">
    <source>
        <dbReference type="ARBA" id="ARBA00023002"/>
    </source>
</evidence>
<dbReference type="GeneID" id="28661781"/>
<dbReference type="Proteomes" id="UP000066049">
    <property type="component" value="Chromosome"/>
</dbReference>